<evidence type="ECO:0000313" key="13">
    <source>
        <dbReference type="EMBL" id="SVC95901.1"/>
    </source>
</evidence>
<evidence type="ECO:0000256" key="10">
    <source>
        <dbReference type="ARBA" id="ARBA00023209"/>
    </source>
</evidence>
<evidence type="ECO:0008006" key="14">
    <source>
        <dbReference type="Google" id="ProtNLM"/>
    </source>
</evidence>
<dbReference type="AlphaFoldDB" id="A0A382RH10"/>
<organism evidence="13">
    <name type="scientific">marine metagenome</name>
    <dbReference type="NCBI Taxonomy" id="408172"/>
    <lineage>
        <taxon>unclassified sequences</taxon>
        <taxon>metagenomes</taxon>
        <taxon>ecological metagenomes</taxon>
    </lineage>
</organism>
<evidence type="ECO:0000256" key="2">
    <source>
        <dbReference type="ARBA" id="ARBA00022475"/>
    </source>
</evidence>
<evidence type="ECO:0000256" key="1">
    <source>
        <dbReference type="ARBA" id="ARBA00004651"/>
    </source>
</evidence>
<keyword evidence="10" id="KW-0594">Phospholipid biosynthesis</keyword>
<keyword evidence="5 12" id="KW-0812">Transmembrane</keyword>
<keyword evidence="4" id="KW-0808">Transferase</keyword>
<accession>A0A382RH10</accession>
<keyword evidence="6" id="KW-0548">Nucleotidyltransferase</keyword>
<name>A0A382RH10_9ZZZZ</name>
<evidence type="ECO:0000256" key="11">
    <source>
        <dbReference type="ARBA" id="ARBA00023264"/>
    </source>
</evidence>
<dbReference type="PANTHER" id="PTHR46382">
    <property type="entry name" value="PHOSPHATIDATE CYTIDYLYLTRANSFERASE"/>
    <property type="match status" value="1"/>
</dbReference>
<proteinExistence type="predicted"/>
<keyword evidence="7 12" id="KW-1133">Transmembrane helix</keyword>
<keyword evidence="2" id="KW-1003">Cell membrane</keyword>
<comment type="subcellular location">
    <subcellularLocation>
        <location evidence="1">Cell membrane</location>
        <topology evidence="1">Multi-pass membrane protein</topology>
    </subcellularLocation>
</comment>
<evidence type="ECO:0000256" key="12">
    <source>
        <dbReference type="SAM" id="Phobius"/>
    </source>
</evidence>
<protein>
    <recommendedName>
        <fullName evidence="14">Phosphatidate cytidylyltransferase</fullName>
    </recommendedName>
</protein>
<evidence type="ECO:0000256" key="3">
    <source>
        <dbReference type="ARBA" id="ARBA00022516"/>
    </source>
</evidence>
<evidence type="ECO:0000256" key="7">
    <source>
        <dbReference type="ARBA" id="ARBA00022989"/>
    </source>
</evidence>
<evidence type="ECO:0000256" key="9">
    <source>
        <dbReference type="ARBA" id="ARBA00023136"/>
    </source>
</evidence>
<keyword evidence="11" id="KW-1208">Phospholipid metabolism</keyword>
<keyword evidence="8" id="KW-0443">Lipid metabolism</keyword>
<dbReference type="GO" id="GO:0005886">
    <property type="term" value="C:plasma membrane"/>
    <property type="evidence" value="ECO:0007669"/>
    <property type="project" value="UniProtKB-SubCell"/>
</dbReference>
<evidence type="ECO:0000256" key="4">
    <source>
        <dbReference type="ARBA" id="ARBA00022679"/>
    </source>
</evidence>
<evidence type="ECO:0000256" key="6">
    <source>
        <dbReference type="ARBA" id="ARBA00022695"/>
    </source>
</evidence>
<sequence length="82" mass="8422">VQFPGIVSYGDWVFSPTQGAIWGSLIALSAVIGDLIASVLKRLAGMKDSGGAIPGIGGLLDLTDSLILAAPTGYFVLLFIKS</sequence>
<reference evidence="13" key="1">
    <citation type="submission" date="2018-05" db="EMBL/GenBank/DDBJ databases">
        <authorList>
            <person name="Lanie J.A."/>
            <person name="Ng W.-L."/>
            <person name="Kazmierczak K.M."/>
            <person name="Andrzejewski T.M."/>
            <person name="Davidsen T.M."/>
            <person name="Wayne K.J."/>
            <person name="Tettelin H."/>
            <person name="Glass J.I."/>
            <person name="Rusch D."/>
            <person name="Podicherti R."/>
            <person name="Tsui H.-C.T."/>
            <person name="Winkler M.E."/>
        </authorList>
    </citation>
    <scope>NUCLEOTIDE SEQUENCE</scope>
</reference>
<evidence type="ECO:0000256" key="8">
    <source>
        <dbReference type="ARBA" id="ARBA00023098"/>
    </source>
</evidence>
<keyword evidence="3" id="KW-0444">Lipid biosynthesis</keyword>
<keyword evidence="9 12" id="KW-0472">Membrane</keyword>
<evidence type="ECO:0000256" key="5">
    <source>
        <dbReference type="ARBA" id="ARBA00022692"/>
    </source>
</evidence>
<dbReference type="GO" id="GO:0016024">
    <property type="term" value="P:CDP-diacylglycerol biosynthetic process"/>
    <property type="evidence" value="ECO:0007669"/>
    <property type="project" value="TreeGrafter"/>
</dbReference>
<dbReference type="EMBL" id="UINC01121034">
    <property type="protein sequence ID" value="SVC95901.1"/>
    <property type="molecule type" value="Genomic_DNA"/>
</dbReference>
<feature type="transmembrane region" description="Helical" evidence="12">
    <location>
        <begin position="20"/>
        <end position="40"/>
    </location>
</feature>
<feature type="non-terminal residue" evidence="13">
    <location>
        <position position="1"/>
    </location>
</feature>
<gene>
    <name evidence="13" type="ORF">METZ01_LOCUS348755</name>
</gene>
<dbReference type="Pfam" id="PF01148">
    <property type="entry name" value="CTP_transf_1"/>
    <property type="match status" value="1"/>
</dbReference>
<dbReference type="PANTHER" id="PTHR46382:SF1">
    <property type="entry name" value="PHOSPHATIDATE CYTIDYLYLTRANSFERASE"/>
    <property type="match status" value="1"/>
</dbReference>
<dbReference type="GO" id="GO:0004605">
    <property type="term" value="F:phosphatidate cytidylyltransferase activity"/>
    <property type="evidence" value="ECO:0007669"/>
    <property type="project" value="TreeGrafter"/>
</dbReference>